<accession>A0A8J2H9B2</accession>
<evidence type="ECO:0000256" key="1">
    <source>
        <dbReference type="SAM" id="MobiDB-lite"/>
    </source>
</evidence>
<dbReference type="Proteomes" id="UP000786811">
    <property type="component" value="Unassembled WGS sequence"/>
</dbReference>
<sequence>MLLAFFPIRTSSRQDVARDFVQKFKMAAVNRQAMLDGFTCDEEIANWVTNDPTVELKGFVDKIEGTKRVPVSKGSTEMTSLYKIIVSNGSSSKVRVLFWGQMATVHSASIRDRSVIGIERAKTTPGNPTFNNPYEAIGPLELTLNNSSVVNISGDIFDEVVDDASPEVVRLIDAPNYTKKMYVLAWVKLPFGPVTLYGSTHGSGVIIDGNYRLRVQIANYVANPLLVKGVYVKVLCQSSVDTKGNSYLMVRNSDDIVIAPGKPAMTAAELQKSGFVTPKRGSDEDQGGVSKKVAPSG</sequence>
<proteinExistence type="predicted"/>
<gene>
    <name evidence="2" type="ORF">HICCMSTLAB_LOCUS4291</name>
</gene>
<dbReference type="EMBL" id="CAJNRD030001118">
    <property type="protein sequence ID" value="CAG5085163.1"/>
    <property type="molecule type" value="Genomic_DNA"/>
</dbReference>
<feature type="region of interest" description="Disordered" evidence="1">
    <location>
        <begin position="275"/>
        <end position="297"/>
    </location>
</feature>
<comment type="caution">
    <text evidence="2">The sequence shown here is derived from an EMBL/GenBank/DDBJ whole genome shotgun (WGS) entry which is preliminary data.</text>
</comment>
<dbReference type="AlphaFoldDB" id="A0A8J2H9B2"/>
<dbReference type="InterPro" id="IPR012340">
    <property type="entry name" value="NA-bd_OB-fold"/>
</dbReference>
<reference evidence="2" key="1">
    <citation type="submission" date="2021-04" db="EMBL/GenBank/DDBJ databases">
        <authorList>
            <person name="Chebbi M.A.C M."/>
        </authorList>
    </citation>
    <scope>NUCLEOTIDE SEQUENCE</scope>
</reference>
<dbReference type="Gene3D" id="2.40.50.140">
    <property type="entry name" value="Nucleic acid-binding proteins"/>
    <property type="match status" value="1"/>
</dbReference>
<name>A0A8J2H9B2_COTCN</name>
<dbReference type="OrthoDB" id="7648950at2759"/>
<protein>
    <submittedName>
        <fullName evidence="2">Uncharacterized protein</fullName>
    </submittedName>
</protein>
<organism evidence="2 3">
    <name type="scientific">Cotesia congregata</name>
    <name type="common">Parasitoid wasp</name>
    <name type="synonym">Apanteles congregatus</name>
    <dbReference type="NCBI Taxonomy" id="51543"/>
    <lineage>
        <taxon>Eukaryota</taxon>
        <taxon>Metazoa</taxon>
        <taxon>Ecdysozoa</taxon>
        <taxon>Arthropoda</taxon>
        <taxon>Hexapoda</taxon>
        <taxon>Insecta</taxon>
        <taxon>Pterygota</taxon>
        <taxon>Neoptera</taxon>
        <taxon>Endopterygota</taxon>
        <taxon>Hymenoptera</taxon>
        <taxon>Apocrita</taxon>
        <taxon>Ichneumonoidea</taxon>
        <taxon>Braconidae</taxon>
        <taxon>Microgastrinae</taxon>
        <taxon>Cotesia</taxon>
    </lineage>
</organism>
<keyword evidence="3" id="KW-1185">Reference proteome</keyword>
<evidence type="ECO:0000313" key="3">
    <source>
        <dbReference type="Proteomes" id="UP000786811"/>
    </source>
</evidence>
<evidence type="ECO:0000313" key="2">
    <source>
        <dbReference type="EMBL" id="CAG5085163.1"/>
    </source>
</evidence>